<gene>
    <name evidence="2" type="ORF">HNQ61_002544</name>
</gene>
<dbReference type="Proteomes" id="UP000582837">
    <property type="component" value="Unassembled WGS sequence"/>
</dbReference>
<keyword evidence="3" id="KW-1185">Reference proteome</keyword>
<keyword evidence="1" id="KW-0812">Transmembrane</keyword>
<dbReference type="RefSeq" id="WP_170033336.1">
    <property type="nucleotide sequence ID" value="NZ_JABDTL010000001.1"/>
</dbReference>
<feature type="transmembrane region" description="Helical" evidence="1">
    <location>
        <begin position="20"/>
        <end position="38"/>
    </location>
</feature>
<keyword evidence="1" id="KW-1133">Transmembrane helix</keyword>
<evidence type="ECO:0000313" key="2">
    <source>
        <dbReference type="EMBL" id="MBB6070922.1"/>
    </source>
</evidence>
<name>A0A841GYT7_9BACT</name>
<protein>
    <submittedName>
        <fullName evidence="2">Uncharacterized protein</fullName>
    </submittedName>
</protein>
<evidence type="ECO:0000313" key="3">
    <source>
        <dbReference type="Proteomes" id="UP000582837"/>
    </source>
</evidence>
<evidence type="ECO:0000256" key="1">
    <source>
        <dbReference type="SAM" id="Phobius"/>
    </source>
</evidence>
<reference evidence="2 3" key="1">
    <citation type="submission" date="2020-08" db="EMBL/GenBank/DDBJ databases">
        <title>Genomic Encyclopedia of Type Strains, Phase IV (KMG-IV): sequencing the most valuable type-strain genomes for metagenomic binning, comparative biology and taxonomic classification.</title>
        <authorList>
            <person name="Goeker M."/>
        </authorList>
    </citation>
    <scope>NUCLEOTIDE SEQUENCE [LARGE SCALE GENOMIC DNA]</scope>
    <source>
        <strain evidence="2 3">DSM 29007</strain>
    </source>
</reference>
<sequence>MDYVRYVLVYDARSEALIDWAGTGGMMVVAFAFLAFLVAGRRGWLAEWPAGRLSRGQLTAACGGGFLFMLILLVATSASRYRDVSSLRARLASGEYERVEGRVENFVPGDRGGHREESWTVVSGGRTYRYRYAHSRDVPGFHASAGPVRAGARVRIADVDGRIARLEVEERPLHISDF</sequence>
<dbReference type="EMBL" id="JACHIA010000006">
    <property type="protein sequence ID" value="MBB6070922.1"/>
    <property type="molecule type" value="Genomic_DNA"/>
</dbReference>
<feature type="transmembrane region" description="Helical" evidence="1">
    <location>
        <begin position="58"/>
        <end position="78"/>
    </location>
</feature>
<accession>A0A841GYT7</accession>
<comment type="caution">
    <text evidence="2">The sequence shown here is derived from an EMBL/GenBank/DDBJ whole genome shotgun (WGS) entry which is preliminary data.</text>
</comment>
<proteinExistence type="predicted"/>
<keyword evidence="1" id="KW-0472">Membrane</keyword>
<organism evidence="2 3">
    <name type="scientific">Longimicrobium terrae</name>
    <dbReference type="NCBI Taxonomy" id="1639882"/>
    <lineage>
        <taxon>Bacteria</taxon>
        <taxon>Pseudomonadati</taxon>
        <taxon>Gemmatimonadota</taxon>
        <taxon>Longimicrobiia</taxon>
        <taxon>Longimicrobiales</taxon>
        <taxon>Longimicrobiaceae</taxon>
        <taxon>Longimicrobium</taxon>
    </lineage>
</organism>
<dbReference type="AlphaFoldDB" id="A0A841GYT7"/>